<comment type="caution">
    <text evidence="1">The sequence shown here is derived from an EMBL/GenBank/DDBJ whole genome shotgun (WGS) entry which is preliminary data.</text>
</comment>
<evidence type="ECO:0000313" key="1">
    <source>
        <dbReference type="EMBL" id="KAH9556506.1"/>
    </source>
</evidence>
<evidence type="ECO:0000313" key="2">
    <source>
        <dbReference type="Proteomes" id="UP000828922"/>
    </source>
</evidence>
<reference evidence="2" key="1">
    <citation type="journal article" date="2022" name="New Phytol.">
        <title>Phylogenomic structure and speciation in an emerging model: the Sphagnum magellanicum complex (Bryophyta).</title>
        <authorList>
            <person name="Shaw A.J."/>
            <person name="Piatkowski B."/>
            <person name="Duffy A.M."/>
            <person name="Aguero B."/>
            <person name="Imwattana K."/>
            <person name="Nieto-Lugilde M."/>
            <person name="Healey A."/>
            <person name="Weston D.J."/>
            <person name="Patel M.N."/>
            <person name="Schmutz J."/>
            <person name="Grimwood J."/>
            <person name="Yavitt J.B."/>
            <person name="Hassel K."/>
            <person name="Stenoien H.K."/>
            <person name="Flatberg K.I."/>
            <person name="Bickford C.P."/>
            <person name="Hicks K.A."/>
        </authorList>
    </citation>
    <scope>NUCLEOTIDE SEQUENCE [LARGE SCALE GENOMIC DNA]</scope>
</reference>
<dbReference type="Proteomes" id="UP000828922">
    <property type="component" value="Linkage Group LG07"/>
</dbReference>
<protein>
    <submittedName>
        <fullName evidence="1">Uncharacterized protein</fullName>
    </submittedName>
</protein>
<name>A0ACB8HJV9_9BRYO</name>
<sequence>MNLMEKYLILQHMGKEKKQICQHSCSMGFLFDHKSLKTGVRDVERSFTCHWLVELCREVVNLKNEVDRKEEPMMFGEEFHTPSHIFLCIENVGGLQV</sequence>
<dbReference type="EMBL" id="CM038913">
    <property type="protein sequence ID" value="KAH9556506.1"/>
    <property type="molecule type" value="Genomic_DNA"/>
</dbReference>
<organism evidence="1 2">
    <name type="scientific">Sphagnum magellanicum</name>
    <dbReference type="NCBI Taxonomy" id="128215"/>
    <lineage>
        <taxon>Eukaryota</taxon>
        <taxon>Viridiplantae</taxon>
        <taxon>Streptophyta</taxon>
        <taxon>Embryophyta</taxon>
        <taxon>Bryophyta</taxon>
        <taxon>Sphagnophytina</taxon>
        <taxon>Sphagnopsida</taxon>
        <taxon>Sphagnales</taxon>
        <taxon>Sphagnaceae</taxon>
        <taxon>Sphagnum</taxon>
    </lineage>
</organism>
<accession>A0ACB8HJV9</accession>
<proteinExistence type="predicted"/>
<keyword evidence="2" id="KW-1185">Reference proteome</keyword>
<gene>
    <name evidence="1" type="ORF">CY35_07G031800</name>
</gene>